<proteinExistence type="predicted"/>
<accession>A0A923HJN2</accession>
<sequence>MQFKLENWHKLSIYAVLTALLLSGIAWLIAHFSLRVMGEFGETVHPLEHWSMQVHGALIMPFAVLVGSLLLQHMRRAHRAHRNRASGWTMILSLMWLAVTGYGLYYFASETARPLWSVAHWVIGCALPVLLFLHIFLGRRHPKA</sequence>
<dbReference type="AlphaFoldDB" id="A0A923HJN2"/>
<comment type="caution">
    <text evidence="2">The sequence shown here is derived from an EMBL/GenBank/DDBJ whole genome shotgun (WGS) entry which is preliminary data.</text>
</comment>
<evidence type="ECO:0000313" key="3">
    <source>
        <dbReference type="Proteomes" id="UP000634011"/>
    </source>
</evidence>
<evidence type="ECO:0000256" key="1">
    <source>
        <dbReference type="SAM" id="Phobius"/>
    </source>
</evidence>
<feature type="transmembrane region" description="Helical" evidence="1">
    <location>
        <begin position="85"/>
        <end position="106"/>
    </location>
</feature>
<feature type="transmembrane region" description="Helical" evidence="1">
    <location>
        <begin position="54"/>
        <end position="73"/>
    </location>
</feature>
<keyword evidence="1" id="KW-0472">Membrane</keyword>
<evidence type="ECO:0000313" key="2">
    <source>
        <dbReference type="EMBL" id="MBC3862039.1"/>
    </source>
</evidence>
<name>A0A923HJN2_9BURK</name>
<dbReference type="Proteomes" id="UP000634011">
    <property type="component" value="Unassembled WGS sequence"/>
</dbReference>
<keyword evidence="1" id="KW-0812">Transmembrane</keyword>
<keyword evidence="3" id="KW-1185">Reference proteome</keyword>
<organism evidence="2 3">
    <name type="scientific">Undibacterium jejuense</name>
    <dbReference type="NCBI Taxonomy" id="1344949"/>
    <lineage>
        <taxon>Bacteria</taxon>
        <taxon>Pseudomonadati</taxon>
        <taxon>Pseudomonadota</taxon>
        <taxon>Betaproteobacteria</taxon>
        <taxon>Burkholderiales</taxon>
        <taxon>Oxalobacteraceae</taxon>
        <taxon>Undibacterium</taxon>
    </lineage>
</organism>
<dbReference type="EMBL" id="JACOFV010000006">
    <property type="protein sequence ID" value="MBC3862039.1"/>
    <property type="molecule type" value="Genomic_DNA"/>
</dbReference>
<feature type="transmembrane region" description="Helical" evidence="1">
    <location>
        <begin position="118"/>
        <end position="137"/>
    </location>
</feature>
<protein>
    <submittedName>
        <fullName evidence="2">DUF4405 domain-containing protein</fullName>
    </submittedName>
</protein>
<feature type="transmembrane region" description="Helical" evidence="1">
    <location>
        <begin position="12"/>
        <end position="34"/>
    </location>
</feature>
<reference evidence="2" key="1">
    <citation type="submission" date="2020-08" db="EMBL/GenBank/DDBJ databases">
        <title>Novel species isolated from subtropical streams in China.</title>
        <authorList>
            <person name="Lu H."/>
        </authorList>
    </citation>
    <scope>NUCLEOTIDE SEQUENCE</scope>
    <source>
        <strain evidence="2">KACC 12607</strain>
    </source>
</reference>
<gene>
    <name evidence="2" type="ORF">H8K32_08025</name>
</gene>
<keyword evidence="1" id="KW-1133">Transmembrane helix</keyword>